<feature type="domain" description="Putative endonuclease Z1" evidence="1">
    <location>
        <begin position="311"/>
        <end position="569"/>
    </location>
</feature>
<comment type="caution">
    <text evidence="2">The sequence shown here is derived from an EMBL/GenBank/DDBJ whole genome shotgun (WGS) entry which is preliminary data.</text>
</comment>
<keyword evidence="5" id="KW-1185">Reference proteome</keyword>
<protein>
    <submittedName>
        <fullName evidence="2">Z1 domain-containing protein</fullName>
    </submittedName>
</protein>
<dbReference type="Proteomes" id="UP001196408">
    <property type="component" value="Unassembled WGS sequence"/>
</dbReference>
<evidence type="ECO:0000259" key="1">
    <source>
        <dbReference type="Pfam" id="PF10593"/>
    </source>
</evidence>
<dbReference type="Proteomes" id="UP001197492">
    <property type="component" value="Unassembled WGS sequence"/>
</dbReference>
<evidence type="ECO:0000313" key="4">
    <source>
        <dbReference type="Proteomes" id="UP001196408"/>
    </source>
</evidence>
<name>A0AAW4N1I9_9FIRM</name>
<dbReference type="Pfam" id="PF10593">
    <property type="entry name" value="Z1"/>
    <property type="match status" value="1"/>
</dbReference>
<accession>A0AAW4N1I9</accession>
<dbReference type="InterPro" id="IPR018310">
    <property type="entry name" value="Put_endonuclease_Z1-dom"/>
</dbReference>
<proteinExistence type="predicted"/>
<dbReference type="EMBL" id="JAHOEF010000047">
    <property type="protein sequence ID" value="MBV3383083.1"/>
    <property type="molecule type" value="Genomic_DNA"/>
</dbReference>
<evidence type="ECO:0000313" key="2">
    <source>
        <dbReference type="EMBL" id="MBV3383083.1"/>
    </source>
</evidence>
<organism evidence="2 4">
    <name type="scientific">Catenibacterium mitsuokai</name>
    <dbReference type="NCBI Taxonomy" id="100886"/>
    <lineage>
        <taxon>Bacteria</taxon>
        <taxon>Bacillati</taxon>
        <taxon>Bacillota</taxon>
        <taxon>Erysipelotrichia</taxon>
        <taxon>Erysipelotrichales</taxon>
        <taxon>Coprobacillaceae</taxon>
        <taxon>Catenibacterium</taxon>
    </lineage>
</organism>
<gene>
    <name evidence="2" type="ORF">KSV97_07610</name>
    <name evidence="3" type="ORF">KSW06_07485</name>
</gene>
<sequence length="842" mass="97414">MRLPTSEGSSWVQYKNKLLNEKHFEKKVVDEIERANYEILRHLSTNTQNTAPIKGMVVGNVQSGKTANMIALMAMAADNGWNMFIILTGSIESLRLQTQDRIYNDLKNNGNLSWEILKNPSKKSNMGARLQDLDIGPQFRKRYMTICLKHQNRLKNLIQWLKQDKNKYEKLKILVIEDEADQATINTADVNSTKRRTINKRMVQIVNGLDEKNEPFDVTCQAMNYIGYTATPYGNVLNEKPGEGLYPSSFIATLDVSNEYFGPQQIFGYDNSEDEDLSYPGLDIIREIPAEELVVLKNITEHEDDDIPAGLEKSLCWFLCCVSCMRIWDYKRPISMLIHTSQFTPEHKSIANIISRWFEKNTIKTIIQKCSEVYKYETKRFTKEKFREDYPTYGIIDEDIKSYPAFDEIEKYLQEILQTGLTNIQLGEDDELEYNLGIHLCVDNCKNNGINEEGMHVRLAYPATNLDYASAFIVIGGATLSRGLTIEGLVSTYFLRTVKQADTLMQMGRWFGYRKGYELLPRIWMTENTRMQFDYLSLMDQELRNEIYNMKVKKIKPSEYGPRISQHPKTSFIRITAKNRMQSATKVEMNYCNSFIQTYLFDDDYDILKHNYDLTDDFLNGLGESDEQNFSNPSAAKYGSKIWFDVDYKKVHKFLKEFKYQRTSDSFSNIEELCQWVEKFIKKKEFNNWNIILASSKNASVDDKLLSRKVQRTRKRYADEDENDVYIKNKIINIGVLRNPRDLLLDVDADKLDPKLNDKSESNSVNLARVRDDALPTTPQLIIYCIDQNSKAKGNHNRSDLDTHIDIIGLSVGIPSGRDNTNYTDKVSIKLNETFTNIDVGE</sequence>
<reference evidence="2 5" key="1">
    <citation type="submission" date="2021-06" db="EMBL/GenBank/DDBJ databases">
        <title>Collection of gut derived symbiotic bacterial strains cultured from healthy donors.</title>
        <authorList>
            <person name="Lin H."/>
            <person name="Littmann E."/>
            <person name="Pamer E.G."/>
        </authorList>
    </citation>
    <scope>NUCLEOTIDE SEQUENCE</scope>
    <source>
        <strain evidence="3 5">MSK.21.70</strain>
        <strain evidence="2">MSK.21.82</strain>
    </source>
</reference>
<dbReference type="AlphaFoldDB" id="A0AAW4N1I9"/>
<dbReference type="EMBL" id="JAHOEL010000045">
    <property type="protein sequence ID" value="MBV3393093.1"/>
    <property type="molecule type" value="Genomic_DNA"/>
</dbReference>
<evidence type="ECO:0000313" key="3">
    <source>
        <dbReference type="EMBL" id="MBV3393093.1"/>
    </source>
</evidence>
<dbReference type="RefSeq" id="WP_217747859.1">
    <property type="nucleotide sequence ID" value="NZ_JAHOEB010000047.1"/>
</dbReference>
<evidence type="ECO:0000313" key="5">
    <source>
        <dbReference type="Proteomes" id="UP001197492"/>
    </source>
</evidence>